<evidence type="ECO:0000313" key="2">
    <source>
        <dbReference type="EMBL" id="MSU92322.1"/>
    </source>
</evidence>
<organism evidence="2 3">
    <name type="scientific">Halovulum marinum</name>
    <dbReference type="NCBI Taxonomy" id="2662447"/>
    <lineage>
        <taxon>Bacteria</taxon>
        <taxon>Pseudomonadati</taxon>
        <taxon>Pseudomonadota</taxon>
        <taxon>Alphaproteobacteria</taxon>
        <taxon>Rhodobacterales</taxon>
        <taxon>Paracoccaceae</taxon>
        <taxon>Halovulum</taxon>
    </lineage>
</organism>
<proteinExistence type="predicted"/>
<feature type="domain" description="Flagellin C-terminal" evidence="1">
    <location>
        <begin position="259"/>
        <end position="331"/>
    </location>
</feature>
<comment type="caution">
    <text evidence="2">The sequence shown here is derived from an EMBL/GenBank/DDBJ whole genome shotgun (WGS) entry which is preliminary data.</text>
</comment>
<dbReference type="RefSeq" id="WP_154449822.1">
    <property type="nucleotide sequence ID" value="NZ_WIND01000074.1"/>
</dbReference>
<evidence type="ECO:0000259" key="1">
    <source>
        <dbReference type="Pfam" id="PF00700"/>
    </source>
</evidence>
<keyword evidence="3" id="KW-1185">Reference proteome</keyword>
<name>A0A6L5Z8W2_9RHOB</name>
<reference evidence="2 3" key="1">
    <citation type="submission" date="2019-10" db="EMBL/GenBank/DDBJ databases">
        <title>Cognatihalovulum marinum gen. nov. sp. nov., a new member of the family Rhodobacteraceae isolated from deep seawater of the Northwest Indian Ocean.</title>
        <authorList>
            <person name="Ruan C."/>
            <person name="Wang J."/>
            <person name="Zheng X."/>
            <person name="Song L."/>
            <person name="Zhu Y."/>
            <person name="Huang Y."/>
            <person name="Lu Z."/>
            <person name="Du W."/>
            <person name="Huang L."/>
            <person name="Dai X."/>
        </authorList>
    </citation>
    <scope>NUCLEOTIDE SEQUENCE [LARGE SCALE GENOMIC DNA]</scope>
    <source>
        <strain evidence="2 3">2CG4</strain>
    </source>
</reference>
<dbReference type="AlphaFoldDB" id="A0A6L5Z8W2"/>
<dbReference type="Proteomes" id="UP000474957">
    <property type="component" value="Unassembled WGS sequence"/>
</dbReference>
<dbReference type="Gene3D" id="1.20.1330.10">
    <property type="entry name" value="f41 fragment of flagellin, N-terminal domain"/>
    <property type="match status" value="1"/>
</dbReference>
<dbReference type="EMBL" id="WIND01000074">
    <property type="protein sequence ID" value="MSU92322.1"/>
    <property type="molecule type" value="Genomic_DNA"/>
</dbReference>
<evidence type="ECO:0000313" key="3">
    <source>
        <dbReference type="Proteomes" id="UP000474957"/>
    </source>
</evidence>
<dbReference type="Pfam" id="PF00700">
    <property type="entry name" value="Flagellin_C"/>
    <property type="match status" value="1"/>
</dbReference>
<dbReference type="InterPro" id="IPR046358">
    <property type="entry name" value="Flagellin_C"/>
</dbReference>
<gene>
    <name evidence="2" type="ORF">GE300_22600</name>
</gene>
<sequence length="332" mass="33440">MLSLPLSDLAATLRLQDQNRSVRAALDAAGKELATGQLADVRTATRGDLAPIFGIDAALQRIEVRGQGLAMAAARADAAQLALGTAQEAAGNLALDLSAAVSRGDPVSTSALQAGAAGVLETVVNLLNSSFGGRSLFSGAAQDGPALAPSQQLLDEISALVAAAPDAAAARSAIDGYFAPGGGFETGIYLGATTDAAAVELGDGARLDYLPRADDTALRDLLRGLATIAAAPEAASAADRAELIGDGAQVLLAAGDGATRMRAALGSAQQRIADAADAAEAESNALGRSRNDLVGVDQYEAATRFAALEGQLQSLYTVTARLSGLTLTNFLR</sequence>
<protein>
    <recommendedName>
        <fullName evidence="1">Flagellin C-terminal domain-containing protein</fullName>
    </recommendedName>
</protein>
<dbReference type="SUPFAM" id="SSF64518">
    <property type="entry name" value="Phase 1 flagellin"/>
    <property type="match status" value="1"/>
</dbReference>
<accession>A0A6L5Z8W2</accession>